<keyword evidence="2" id="KW-1185">Reference proteome</keyword>
<dbReference type="AlphaFoldDB" id="A0A1I0C7S8"/>
<protein>
    <submittedName>
        <fullName evidence="1">Uncharacterized protein</fullName>
    </submittedName>
</protein>
<name>A0A1I0C7S8_9PROT</name>
<evidence type="ECO:0000313" key="1">
    <source>
        <dbReference type="EMBL" id="SET15137.1"/>
    </source>
</evidence>
<dbReference type="Proteomes" id="UP000199345">
    <property type="component" value="Unassembled WGS sequence"/>
</dbReference>
<sequence>MKTQNLSLISDETADYTRIKRQATVLARHRYVLISIQNLSIF</sequence>
<organism evidence="1 2">
    <name type="scientific">Nitrosomonas marina</name>
    <dbReference type="NCBI Taxonomy" id="917"/>
    <lineage>
        <taxon>Bacteria</taxon>
        <taxon>Pseudomonadati</taxon>
        <taxon>Pseudomonadota</taxon>
        <taxon>Betaproteobacteria</taxon>
        <taxon>Nitrosomonadales</taxon>
        <taxon>Nitrosomonadaceae</taxon>
        <taxon>Nitrosomonas</taxon>
    </lineage>
</organism>
<gene>
    <name evidence="1" type="ORF">SAMN05216326_11357</name>
</gene>
<evidence type="ECO:0000313" key="2">
    <source>
        <dbReference type="Proteomes" id="UP000199345"/>
    </source>
</evidence>
<reference evidence="2" key="1">
    <citation type="submission" date="2016-10" db="EMBL/GenBank/DDBJ databases">
        <authorList>
            <person name="Varghese N."/>
            <person name="Submissions S."/>
        </authorList>
    </citation>
    <scope>NUCLEOTIDE SEQUENCE [LARGE SCALE GENOMIC DNA]</scope>
    <source>
        <strain evidence="2">Nm71</strain>
    </source>
</reference>
<accession>A0A1I0C7S8</accession>
<proteinExistence type="predicted"/>
<dbReference type="EMBL" id="FOIA01000013">
    <property type="protein sequence ID" value="SET15137.1"/>
    <property type="molecule type" value="Genomic_DNA"/>
</dbReference>